<organism evidence="3 4">
    <name type="scientific">Devosia geojensis</name>
    <dbReference type="NCBI Taxonomy" id="443610"/>
    <lineage>
        <taxon>Bacteria</taxon>
        <taxon>Pseudomonadati</taxon>
        <taxon>Pseudomonadota</taxon>
        <taxon>Alphaproteobacteria</taxon>
        <taxon>Hyphomicrobiales</taxon>
        <taxon>Devosiaceae</taxon>
        <taxon>Devosia</taxon>
    </lineage>
</organism>
<feature type="domain" description="Activator of Hsp90 ATPase homologue 1/2-like C-terminal" evidence="2">
    <location>
        <begin position="15"/>
        <end position="150"/>
    </location>
</feature>
<keyword evidence="4" id="KW-1185">Reference proteome</keyword>
<proteinExistence type="inferred from homology"/>
<dbReference type="Gene3D" id="3.30.530.20">
    <property type="match status" value="1"/>
</dbReference>
<dbReference type="InterPro" id="IPR013538">
    <property type="entry name" value="ASHA1/2-like_C"/>
</dbReference>
<evidence type="ECO:0000259" key="2">
    <source>
        <dbReference type="Pfam" id="PF08327"/>
    </source>
</evidence>
<comment type="similarity">
    <text evidence="1">Belongs to the AHA1 family.</text>
</comment>
<evidence type="ECO:0000313" key="3">
    <source>
        <dbReference type="EMBL" id="KKB13211.1"/>
    </source>
</evidence>
<dbReference type="OrthoDB" id="9805228at2"/>
<dbReference type="AlphaFoldDB" id="A0A0F5FWF4"/>
<comment type="caution">
    <text evidence="3">The sequence shown here is derived from an EMBL/GenBank/DDBJ whole genome shotgun (WGS) entry which is preliminary data.</text>
</comment>
<dbReference type="PATRIC" id="fig|443610.3.peg.3099"/>
<dbReference type="CDD" id="cd07814">
    <property type="entry name" value="SRPBCC_CalC_Aha1-like"/>
    <property type="match status" value="1"/>
</dbReference>
<name>A0A0F5FWF4_9HYPH</name>
<dbReference type="RefSeq" id="WP_046107130.1">
    <property type="nucleotide sequence ID" value="NZ_JZEX01000045.1"/>
</dbReference>
<evidence type="ECO:0000313" key="4">
    <source>
        <dbReference type="Proteomes" id="UP000033632"/>
    </source>
</evidence>
<dbReference type="SUPFAM" id="SSF55961">
    <property type="entry name" value="Bet v1-like"/>
    <property type="match status" value="1"/>
</dbReference>
<dbReference type="InterPro" id="IPR023393">
    <property type="entry name" value="START-like_dom_sf"/>
</dbReference>
<reference evidence="3 4" key="1">
    <citation type="submission" date="2015-03" db="EMBL/GenBank/DDBJ databases">
        <authorList>
            <person name="Hassan Y.I."/>
            <person name="Lepp D."/>
            <person name="Li X.-Z."/>
            <person name="Zhou T."/>
        </authorList>
    </citation>
    <scope>NUCLEOTIDE SEQUENCE [LARGE SCALE GENOMIC DNA]</scope>
    <source>
        <strain evidence="3 4">BD-c194</strain>
    </source>
</reference>
<dbReference type="EMBL" id="JZEX01000045">
    <property type="protein sequence ID" value="KKB13211.1"/>
    <property type="molecule type" value="Genomic_DNA"/>
</dbReference>
<accession>A0A0F5FWF4</accession>
<dbReference type="Pfam" id="PF08327">
    <property type="entry name" value="AHSA1"/>
    <property type="match status" value="1"/>
</dbReference>
<evidence type="ECO:0000256" key="1">
    <source>
        <dbReference type="ARBA" id="ARBA00006817"/>
    </source>
</evidence>
<gene>
    <name evidence="3" type="ORF">VE25_03100</name>
</gene>
<sequence length="160" mass="18139">MSHETIEAKVTHHFKASPERVYDAMTEPGKARLWNEAWLKQAGLTGPIVRFEMDVREGGSFFYADMRDGEEARAWGTFRVLHRPTKIQHTWFVDESEEENEVSLVTIIIEPAPDGEGSTVTLYHEMGAEWADYVERTEEGWSKMLYAVDGLLEAEGSAAS</sequence>
<protein>
    <recommendedName>
        <fullName evidence="2">Activator of Hsp90 ATPase homologue 1/2-like C-terminal domain-containing protein</fullName>
    </recommendedName>
</protein>
<dbReference type="Proteomes" id="UP000033632">
    <property type="component" value="Unassembled WGS sequence"/>
</dbReference>
<dbReference type="STRING" id="443610.VE25_03100"/>